<gene>
    <name evidence="3" type="ORF">CASFOL_009682</name>
</gene>
<evidence type="ECO:0000313" key="3">
    <source>
        <dbReference type="EMBL" id="KAL3644502.1"/>
    </source>
</evidence>
<evidence type="ECO:0000256" key="1">
    <source>
        <dbReference type="SAM" id="SignalP"/>
    </source>
</evidence>
<evidence type="ECO:0000259" key="2">
    <source>
        <dbReference type="PROSITE" id="PS52045"/>
    </source>
</evidence>
<sequence length="353" mass="39739">MFTSNCSYNIVSSVILAFVIFQVFVSSVSSVQSDYNYNNTNQKLRPRDESEKLKHIRDYLNKINKQAVMTIQSPDGDTIDCVLTHQQPAFDHPQLIGQKPMDPPNKMPKWVISSSNKTFKKSFQLWTKSGESCPENTIPIRRTTEQDVLRANSVRTFGRKTVTSDSDSDNHEHAVGLVNSDEYLGAGAIINVWAPYVEELGEFSVSQIWLTAGSPSDQDTIEVGWIVNPQLFGDQLPRLFTYWTSNGYKTGCFNLQCSGFVHICNNIALGAVISPVSSYNGRQYDIPISVYKNRDDSNWWLWVNGNFVGYWPSFLFTHLEDHATMVEFGGEIVNKKSSGTHTSTRMGSVLSQT</sequence>
<keyword evidence="1" id="KW-0732">Signal</keyword>
<dbReference type="InterPro" id="IPR053168">
    <property type="entry name" value="Glutamic_endopeptidase"/>
</dbReference>
<comment type="caution">
    <text evidence="3">The sequence shown here is derived from an EMBL/GenBank/DDBJ whole genome shotgun (WGS) entry which is preliminary data.</text>
</comment>
<accession>A0ABD3DQY3</accession>
<name>A0ABD3DQY3_9LAMI</name>
<feature type="chain" id="PRO_5044804660" description="Neprosin PEP catalytic domain-containing protein" evidence="1">
    <location>
        <begin position="31"/>
        <end position="353"/>
    </location>
</feature>
<dbReference type="PROSITE" id="PS52045">
    <property type="entry name" value="NEPROSIN_PEP_CD"/>
    <property type="match status" value="1"/>
</dbReference>
<dbReference type="Proteomes" id="UP001632038">
    <property type="component" value="Unassembled WGS sequence"/>
</dbReference>
<dbReference type="PANTHER" id="PTHR31589">
    <property type="entry name" value="PROTEIN, PUTATIVE (DUF239)-RELATED-RELATED"/>
    <property type="match status" value="1"/>
</dbReference>
<reference evidence="4" key="1">
    <citation type="journal article" date="2024" name="IScience">
        <title>Strigolactones Initiate the Formation of Haustorium-like Structures in Castilleja.</title>
        <authorList>
            <person name="Buerger M."/>
            <person name="Peterson D."/>
            <person name="Chory J."/>
        </authorList>
    </citation>
    <scope>NUCLEOTIDE SEQUENCE [LARGE SCALE GENOMIC DNA]</scope>
</reference>
<protein>
    <recommendedName>
        <fullName evidence="2">Neprosin PEP catalytic domain-containing protein</fullName>
    </recommendedName>
</protein>
<feature type="signal peptide" evidence="1">
    <location>
        <begin position="1"/>
        <end position="30"/>
    </location>
</feature>
<dbReference type="PANTHER" id="PTHR31589:SF110">
    <property type="entry name" value="PROTEIN, PUTATIVE (DUF239)-RELATED"/>
    <property type="match status" value="1"/>
</dbReference>
<dbReference type="EMBL" id="JAVIJP010000013">
    <property type="protein sequence ID" value="KAL3644502.1"/>
    <property type="molecule type" value="Genomic_DNA"/>
</dbReference>
<dbReference type="InterPro" id="IPR025521">
    <property type="entry name" value="Neprosin_propep"/>
</dbReference>
<dbReference type="Pfam" id="PF14365">
    <property type="entry name" value="Neprosin_AP"/>
    <property type="match status" value="1"/>
</dbReference>
<keyword evidence="4" id="KW-1185">Reference proteome</keyword>
<dbReference type="InterPro" id="IPR004314">
    <property type="entry name" value="Neprosin"/>
</dbReference>
<dbReference type="Pfam" id="PF03080">
    <property type="entry name" value="Neprosin"/>
    <property type="match status" value="1"/>
</dbReference>
<dbReference type="AlphaFoldDB" id="A0ABD3DQY3"/>
<organism evidence="3 4">
    <name type="scientific">Castilleja foliolosa</name>
    <dbReference type="NCBI Taxonomy" id="1961234"/>
    <lineage>
        <taxon>Eukaryota</taxon>
        <taxon>Viridiplantae</taxon>
        <taxon>Streptophyta</taxon>
        <taxon>Embryophyta</taxon>
        <taxon>Tracheophyta</taxon>
        <taxon>Spermatophyta</taxon>
        <taxon>Magnoliopsida</taxon>
        <taxon>eudicotyledons</taxon>
        <taxon>Gunneridae</taxon>
        <taxon>Pentapetalae</taxon>
        <taxon>asterids</taxon>
        <taxon>lamiids</taxon>
        <taxon>Lamiales</taxon>
        <taxon>Orobanchaceae</taxon>
        <taxon>Pedicularideae</taxon>
        <taxon>Castillejinae</taxon>
        <taxon>Castilleja</taxon>
    </lineage>
</organism>
<dbReference type="Gene3D" id="3.90.1320.10">
    <property type="entry name" value="Outer-capsid protein sigma 3, large lobe"/>
    <property type="match status" value="1"/>
</dbReference>
<feature type="domain" description="Neprosin PEP catalytic" evidence="2">
    <location>
        <begin position="165"/>
        <end position="353"/>
    </location>
</feature>
<proteinExistence type="predicted"/>
<evidence type="ECO:0000313" key="4">
    <source>
        <dbReference type="Proteomes" id="UP001632038"/>
    </source>
</evidence>